<protein>
    <submittedName>
        <fullName evidence="7">Transcriptional regulator, LysR family</fullName>
    </submittedName>
</protein>
<dbReference type="PANTHER" id="PTHR30427">
    <property type="entry name" value="TRANSCRIPTIONAL ACTIVATOR PROTEIN LYSR"/>
    <property type="match status" value="1"/>
</dbReference>
<keyword evidence="4" id="KW-0804">Transcription</keyword>
<dbReference type="HOGENOM" id="CLU_039613_6_3_6"/>
<dbReference type="SUPFAM" id="SSF53850">
    <property type="entry name" value="Periplasmic binding protein-like II"/>
    <property type="match status" value="1"/>
</dbReference>
<proteinExistence type="inferred from homology"/>
<dbReference type="Gene3D" id="1.10.10.10">
    <property type="entry name" value="Winged helix-like DNA-binding domain superfamily/Winged helix DNA-binding domain"/>
    <property type="match status" value="1"/>
</dbReference>
<reference evidence="7" key="1">
    <citation type="journal article" date="2012" name="PLoS Genet.">
        <title>Comparative Genomics of Plant-Associated Pseudomonas spp.: Insights into Diversity and Inheritance of Traits Involved in Multitrophic Interactions.</title>
        <authorList>
            <person name="Loper J.E."/>
            <person name="Hassan K.A."/>
            <person name="Mavrodi D.V."/>
            <person name="Davis E.W.II."/>
            <person name="Lim C.K."/>
            <person name="Shaffer B.T."/>
            <person name="Elbourne L.D."/>
            <person name="Stockwell V.O."/>
            <person name="Hartney S.L."/>
            <person name="Breakwell K."/>
            <person name="Henkels M.D."/>
            <person name="Tetu S.G."/>
            <person name="Rangel L.I."/>
            <person name="Kidarsa T.A."/>
            <person name="Wilson N.L."/>
            <person name="van de Mortel J.E."/>
            <person name="Song C."/>
            <person name="Blumhagen R."/>
            <person name="Radune D."/>
            <person name="Hostetler J.B."/>
            <person name="Brinkac L.M."/>
            <person name="Durkin A.S."/>
            <person name="Kluepfel D.A."/>
            <person name="Wechter W.P."/>
            <person name="Anderson A.J."/>
            <person name="Kim Y.C."/>
            <person name="Pierson L.S.III."/>
            <person name="Pierson E.A."/>
            <person name="Lindow S.E."/>
            <person name="Kobayashi D.Y."/>
            <person name="Raaijmakers J.M."/>
            <person name="Weller D.M."/>
            <person name="Thomashow L.S."/>
            <person name="Allen A.E."/>
            <person name="Paulsen I.T."/>
        </authorList>
    </citation>
    <scope>NUCLEOTIDE SEQUENCE [LARGE SCALE GENOMIC DNA]</scope>
    <source>
        <strain evidence="7">Q2-87</strain>
    </source>
</reference>
<evidence type="ECO:0000256" key="1">
    <source>
        <dbReference type="ARBA" id="ARBA00009437"/>
    </source>
</evidence>
<dbReference type="PANTHER" id="PTHR30427:SF1">
    <property type="entry name" value="TRANSCRIPTIONAL ACTIVATOR PROTEIN LYSR"/>
    <property type="match status" value="1"/>
</dbReference>
<comment type="caution">
    <text evidence="7">The sequence shown here is derived from an EMBL/GenBank/DDBJ whole genome shotgun (WGS) entry which is preliminary data.</text>
</comment>
<evidence type="ECO:0000259" key="6">
    <source>
        <dbReference type="PROSITE" id="PS50931"/>
    </source>
</evidence>
<dbReference type="GO" id="GO:0003700">
    <property type="term" value="F:DNA-binding transcription factor activity"/>
    <property type="evidence" value="ECO:0007669"/>
    <property type="project" value="InterPro"/>
</dbReference>
<feature type="region of interest" description="Disordered" evidence="5">
    <location>
        <begin position="293"/>
        <end position="321"/>
    </location>
</feature>
<dbReference type="PRINTS" id="PR00039">
    <property type="entry name" value="HTHLYSR"/>
</dbReference>
<evidence type="ECO:0000256" key="3">
    <source>
        <dbReference type="ARBA" id="ARBA00023125"/>
    </source>
</evidence>
<evidence type="ECO:0000256" key="4">
    <source>
        <dbReference type="ARBA" id="ARBA00023163"/>
    </source>
</evidence>
<dbReference type="Pfam" id="PF00126">
    <property type="entry name" value="HTH_1"/>
    <property type="match status" value="1"/>
</dbReference>
<dbReference type="AlphaFoldDB" id="J2EHL2"/>
<dbReference type="Gene3D" id="3.40.190.290">
    <property type="match status" value="1"/>
</dbReference>
<feature type="domain" description="HTH lysR-type" evidence="6">
    <location>
        <begin position="1"/>
        <end position="58"/>
    </location>
</feature>
<dbReference type="EMBL" id="AGBM01000001">
    <property type="protein sequence ID" value="EJL02910.1"/>
    <property type="molecule type" value="Genomic_DNA"/>
</dbReference>
<dbReference type="GO" id="GO:0043565">
    <property type="term" value="F:sequence-specific DNA binding"/>
    <property type="evidence" value="ECO:0007669"/>
    <property type="project" value="TreeGrafter"/>
</dbReference>
<accession>J2EHL2</accession>
<dbReference type="InterPro" id="IPR000847">
    <property type="entry name" value="LysR_HTH_N"/>
</dbReference>
<name>J2EHL2_PSEFQ</name>
<comment type="similarity">
    <text evidence="1">Belongs to the LysR transcriptional regulatory family.</text>
</comment>
<dbReference type="InterPro" id="IPR036388">
    <property type="entry name" value="WH-like_DNA-bd_sf"/>
</dbReference>
<evidence type="ECO:0000256" key="2">
    <source>
        <dbReference type="ARBA" id="ARBA00023015"/>
    </source>
</evidence>
<dbReference type="PATRIC" id="fig|1038922.3.peg.3280"/>
<evidence type="ECO:0000313" key="7">
    <source>
        <dbReference type="EMBL" id="EJL02910.1"/>
    </source>
</evidence>
<dbReference type="RefSeq" id="WP_003180764.1">
    <property type="nucleotide sequence ID" value="NZ_CM001558.1"/>
</dbReference>
<gene>
    <name evidence="7" type="ORF">PflQ2_2250</name>
</gene>
<dbReference type="InterPro" id="IPR036390">
    <property type="entry name" value="WH_DNA-bd_sf"/>
</dbReference>
<keyword evidence="3" id="KW-0238">DNA-binding</keyword>
<dbReference type="SUPFAM" id="SSF46785">
    <property type="entry name" value="Winged helix' DNA-binding domain"/>
    <property type="match status" value="1"/>
</dbReference>
<dbReference type="GO" id="GO:0010628">
    <property type="term" value="P:positive regulation of gene expression"/>
    <property type="evidence" value="ECO:0007669"/>
    <property type="project" value="TreeGrafter"/>
</dbReference>
<dbReference type="PROSITE" id="PS50931">
    <property type="entry name" value="HTH_LYSR"/>
    <property type="match status" value="1"/>
</dbReference>
<evidence type="ECO:0000256" key="5">
    <source>
        <dbReference type="SAM" id="MobiDB-lite"/>
    </source>
</evidence>
<keyword evidence="2" id="KW-0805">Transcription regulation</keyword>
<dbReference type="eggNOG" id="COG0583">
    <property type="taxonomic scope" value="Bacteria"/>
</dbReference>
<dbReference type="GO" id="GO:0009089">
    <property type="term" value="P:lysine biosynthetic process via diaminopimelate"/>
    <property type="evidence" value="ECO:0007669"/>
    <property type="project" value="TreeGrafter"/>
</dbReference>
<sequence>MRIRQLECFRTLMIHGTMTRAAELLNISQPAISSTIANLEHETGLTLFVRKGGRLQPTPEARLFFVEAQRALEAVEKTQRIAKEIRTGKRGHLAIAAYASISISLLPRLMAEFAKERPGLELKIITRNSQSVRELVTTQQFDLAIAELPLDYPTSSMEVLSYECQCMLPIDHPLAALEMITPADLDGVPFVSLFKGDPIYQQLAMAFSAYGSSWNVVAETEFFATACELVRAGLGVGIVDPVVSRPFTRDLVLRPFKPAIKYAIALLLPTQEEPSQLAREFARYLKPNLQVDHPARSVSEGDSPNSAHVRQRIKQLSPPAP</sequence>
<dbReference type="InterPro" id="IPR005119">
    <property type="entry name" value="LysR_subst-bd"/>
</dbReference>
<organism evidence="7">
    <name type="scientific">Pseudomonas fluorescens (strain Q2-87)</name>
    <dbReference type="NCBI Taxonomy" id="1038922"/>
    <lineage>
        <taxon>Bacteria</taxon>
        <taxon>Pseudomonadati</taxon>
        <taxon>Pseudomonadota</taxon>
        <taxon>Gammaproteobacteria</taxon>
        <taxon>Pseudomonadales</taxon>
        <taxon>Pseudomonadaceae</taxon>
        <taxon>Pseudomonas</taxon>
    </lineage>
</organism>
<dbReference type="Proteomes" id="UP000007289">
    <property type="component" value="Chromosome"/>
</dbReference>
<dbReference type="Pfam" id="PF03466">
    <property type="entry name" value="LysR_substrate"/>
    <property type="match status" value="1"/>
</dbReference>